<reference evidence="1 2" key="1">
    <citation type="journal article" date="2008" name="J. Bacteriol.">
        <title>SRV, a new viral isolate from Stygiolobus and general properties of the crenarchaeal rudiviruses and their virus-host interactions.</title>
        <authorList>
            <person name="Vestergaard G."/>
            <person name="Shah S.A."/>
            <person name="Bize A."/>
            <person name="Reitberger W."/>
            <person name="Reuter M."/>
            <person name="Phan H."/>
            <person name="Briegel A."/>
            <person name="Rachel R."/>
            <person name="Garrett R.A."/>
            <person name="Prangishvili D."/>
        </authorList>
    </citation>
    <scope>NUCLEOTIDE SEQUENCE [LARGE SCALE GENOMIC DNA]</scope>
</reference>
<dbReference type="RefSeq" id="YP_009094258.1">
    <property type="nucleotide sequence ID" value="NC_025375.1"/>
</dbReference>
<evidence type="ECO:0000313" key="2">
    <source>
        <dbReference type="Proteomes" id="UP000203343"/>
    </source>
</evidence>
<accession>B6EFD9</accession>
<dbReference type="Proteomes" id="UP000203343">
    <property type="component" value="Segment"/>
</dbReference>
<keyword evidence="2" id="KW-1185">Reference proteome</keyword>
<sequence length="97" mass="11720">MIDMYEEEDKIEKIVLQKVPNSSNVFTYLRGAINEFLKRRIPNFQYPLQFDVFIIDNTELLIKVYNETLILFTITLSWEYENYEKEIVFYFSVKSVS</sequence>
<protein>
    <submittedName>
        <fullName evidence="1">Uncharacterized protein</fullName>
    </submittedName>
</protein>
<dbReference type="GeneID" id="20964546"/>
<dbReference type="EMBL" id="FM164764">
    <property type="protein sequence ID" value="CAQ58474.1"/>
    <property type="molecule type" value="Genomic_DNA"/>
</dbReference>
<evidence type="ECO:0000313" key="1">
    <source>
        <dbReference type="EMBL" id="CAQ58474.1"/>
    </source>
</evidence>
<name>B6EFD9_9VIRU</name>
<organism evidence="1 2">
    <name type="scientific">Stygiolobus rod-shaped virus</name>
    <dbReference type="NCBI Taxonomy" id="537009"/>
    <lineage>
        <taxon>Viruses</taxon>
        <taxon>Adnaviria</taxon>
        <taxon>Zilligvirae</taxon>
        <taxon>Taleaviricota</taxon>
        <taxon>Tokiviricetes</taxon>
        <taxon>Ligamenvirales</taxon>
        <taxon>Rudiviridae</taxon>
        <taxon>Azorudivirus</taxon>
        <taxon>Azorudivirus furnasense</taxon>
        <taxon>Azorudivirus SRV</taxon>
    </lineage>
</organism>
<proteinExistence type="predicted"/>
<dbReference type="KEGG" id="vg:20964546"/>